<evidence type="ECO:0000256" key="4">
    <source>
        <dbReference type="ARBA" id="ARBA00022679"/>
    </source>
</evidence>
<dbReference type="InterPro" id="IPR036551">
    <property type="entry name" value="Flavin_trans-like"/>
</dbReference>
<dbReference type="PANTHER" id="PTHR43374:SF1">
    <property type="entry name" value="FLAVIN PRENYLTRANSFERASE PAD1, MITOCHONDRIAL"/>
    <property type="match status" value="1"/>
</dbReference>
<sequence>MGAVHEPGARRLVVAITGASGPQFGIRLLQVLADDRSVEAHLILSDAAQRTLELEVGTTGAAVRELADVVYDPGDYAASVSSGSFRTMGMVVAPCSMSTLGAIANGVSTSLVARTADVTLKERRPLVLLTRETPLNLIHLRNMVAVTEAGATVLPPAPAFYHGPETIEDLIDQTVGKVLDQFLIDHELFTRWRSPKGSKP</sequence>
<dbReference type="SUPFAM" id="SSF52507">
    <property type="entry name" value="Homo-oligomeric flavin-containing Cys decarboxylases, HFCD"/>
    <property type="match status" value="1"/>
</dbReference>
<dbReference type="AlphaFoldDB" id="A0A381WUK1"/>
<reference evidence="8" key="1">
    <citation type="submission" date="2018-05" db="EMBL/GenBank/DDBJ databases">
        <authorList>
            <person name="Lanie J.A."/>
            <person name="Ng W.-L."/>
            <person name="Kazmierczak K.M."/>
            <person name="Andrzejewski T.M."/>
            <person name="Davidsen T.M."/>
            <person name="Wayne K.J."/>
            <person name="Tettelin H."/>
            <person name="Glass J.I."/>
            <person name="Rusch D."/>
            <person name="Podicherti R."/>
            <person name="Tsui H.-C.T."/>
            <person name="Winkler M.E."/>
        </authorList>
    </citation>
    <scope>NUCLEOTIDE SEQUENCE</scope>
</reference>
<gene>
    <name evidence="8" type="ORF">METZ01_LOCUS109053</name>
</gene>
<dbReference type="Pfam" id="PF02441">
    <property type="entry name" value="Flavoprotein"/>
    <property type="match status" value="1"/>
</dbReference>
<dbReference type="NCBIfam" id="NF004685">
    <property type="entry name" value="PRK06029.1"/>
    <property type="match status" value="1"/>
</dbReference>
<evidence type="ECO:0000259" key="7">
    <source>
        <dbReference type="Pfam" id="PF02441"/>
    </source>
</evidence>
<dbReference type="NCBIfam" id="TIGR00421">
    <property type="entry name" value="ubiX_pad"/>
    <property type="match status" value="1"/>
</dbReference>
<keyword evidence="2" id="KW-0285">Flavoprotein</keyword>
<comment type="similarity">
    <text evidence="5">Belongs to the UbiX/PAD1 family.</text>
</comment>
<evidence type="ECO:0000256" key="5">
    <source>
        <dbReference type="ARBA" id="ARBA00060793"/>
    </source>
</evidence>
<dbReference type="PANTHER" id="PTHR43374">
    <property type="entry name" value="FLAVIN PRENYLTRANSFERASE"/>
    <property type="match status" value="1"/>
</dbReference>
<evidence type="ECO:0000256" key="2">
    <source>
        <dbReference type="ARBA" id="ARBA00022630"/>
    </source>
</evidence>
<accession>A0A381WUK1</accession>
<dbReference type="GO" id="GO:0106141">
    <property type="term" value="F:flavin prenyltransferase activity"/>
    <property type="evidence" value="ECO:0007669"/>
    <property type="project" value="UniProtKB-EC"/>
</dbReference>
<proteinExistence type="inferred from homology"/>
<dbReference type="InterPro" id="IPR003382">
    <property type="entry name" value="Flavoprotein"/>
</dbReference>
<dbReference type="Gene3D" id="3.40.50.1950">
    <property type="entry name" value="Flavin prenyltransferase-like"/>
    <property type="match status" value="1"/>
</dbReference>
<evidence type="ECO:0000313" key="8">
    <source>
        <dbReference type="EMBL" id="SVA56199.1"/>
    </source>
</evidence>
<keyword evidence="3" id="KW-0288">FMN</keyword>
<evidence type="ECO:0000256" key="3">
    <source>
        <dbReference type="ARBA" id="ARBA00022643"/>
    </source>
</evidence>
<evidence type="ECO:0000256" key="6">
    <source>
        <dbReference type="ARBA" id="ARBA00066834"/>
    </source>
</evidence>
<organism evidence="8">
    <name type="scientific">marine metagenome</name>
    <dbReference type="NCBI Taxonomy" id="408172"/>
    <lineage>
        <taxon>unclassified sequences</taxon>
        <taxon>metagenomes</taxon>
        <taxon>ecological metagenomes</taxon>
    </lineage>
</organism>
<feature type="domain" description="Flavoprotein" evidence="7">
    <location>
        <begin position="11"/>
        <end position="182"/>
    </location>
</feature>
<name>A0A381WUK1_9ZZZZ</name>
<dbReference type="EC" id="2.5.1.129" evidence="6"/>
<dbReference type="InterPro" id="IPR004507">
    <property type="entry name" value="UbiX-like"/>
</dbReference>
<dbReference type="EMBL" id="UINC01012935">
    <property type="protein sequence ID" value="SVA56199.1"/>
    <property type="molecule type" value="Genomic_DNA"/>
</dbReference>
<dbReference type="FunFam" id="3.40.50.1950:FF:000001">
    <property type="entry name" value="Flavin prenyltransferase UbiX"/>
    <property type="match status" value="1"/>
</dbReference>
<dbReference type="GO" id="GO:0016831">
    <property type="term" value="F:carboxy-lyase activity"/>
    <property type="evidence" value="ECO:0007669"/>
    <property type="project" value="TreeGrafter"/>
</dbReference>
<keyword evidence="4" id="KW-0808">Transferase</keyword>
<evidence type="ECO:0000256" key="1">
    <source>
        <dbReference type="ARBA" id="ARBA00022602"/>
    </source>
</evidence>
<dbReference type="HAMAP" id="MF_01984">
    <property type="entry name" value="ubiX_pad"/>
    <property type="match status" value="1"/>
</dbReference>
<protein>
    <recommendedName>
        <fullName evidence="6">flavin prenyltransferase</fullName>
        <ecNumber evidence="6">2.5.1.129</ecNumber>
    </recommendedName>
</protein>
<keyword evidence="1" id="KW-0637">Prenyltransferase</keyword>